<organism evidence="2 3">
    <name type="scientific">Flavihumibacter solisilvae</name>
    <dbReference type="NCBI Taxonomy" id="1349421"/>
    <lineage>
        <taxon>Bacteria</taxon>
        <taxon>Pseudomonadati</taxon>
        <taxon>Bacteroidota</taxon>
        <taxon>Chitinophagia</taxon>
        <taxon>Chitinophagales</taxon>
        <taxon>Chitinophagaceae</taxon>
        <taxon>Flavihumibacter</taxon>
    </lineage>
</organism>
<dbReference type="OrthoDB" id="9790326at2"/>
<name>A0A0C1L0M8_9BACT</name>
<sequence>MCAHLNEETDHKPGLVMSLLKNKCPRCRRGDLFIEANPYKLGRFMKMPQECQVCGQPFDMEPGFYYGTGFVSYGLAVAVSVATLVAWWVIIGLSVSDNRFFWWMGINAVILIAIQPLLMRLSRSIWLYFFVYYSPNWRKGDVVRSERVNKDQMGNW</sequence>
<evidence type="ECO:0000313" key="2">
    <source>
        <dbReference type="EMBL" id="KIC93126.1"/>
    </source>
</evidence>
<dbReference type="AlphaFoldDB" id="A0A0C1L0M8"/>
<proteinExistence type="predicted"/>
<reference evidence="2 3" key="1">
    <citation type="submission" date="2014-11" db="EMBL/GenBank/DDBJ databases">
        <title>Genome sequence of Flavihumibacter solisilvae 3-3.</title>
        <authorList>
            <person name="Zhou G."/>
            <person name="Li M."/>
            <person name="Wang G."/>
        </authorList>
    </citation>
    <scope>NUCLEOTIDE SEQUENCE [LARGE SCALE GENOMIC DNA]</scope>
    <source>
        <strain evidence="2 3">3-3</strain>
    </source>
</reference>
<evidence type="ECO:0008006" key="4">
    <source>
        <dbReference type="Google" id="ProtNLM"/>
    </source>
</evidence>
<protein>
    <recommendedName>
        <fullName evidence="4">DUF983 domain-containing protein</fullName>
    </recommendedName>
</protein>
<dbReference type="RefSeq" id="WP_039142725.1">
    <property type="nucleotide sequence ID" value="NZ_JSVC01000022.1"/>
</dbReference>
<gene>
    <name evidence="2" type="ORF">OI18_19090</name>
</gene>
<evidence type="ECO:0000256" key="1">
    <source>
        <dbReference type="SAM" id="Phobius"/>
    </source>
</evidence>
<keyword evidence="1" id="KW-0812">Transmembrane</keyword>
<comment type="caution">
    <text evidence="2">The sequence shown here is derived from an EMBL/GenBank/DDBJ whole genome shotgun (WGS) entry which is preliminary data.</text>
</comment>
<dbReference type="STRING" id="1349421.OI18_19090"/>
<keyword evidence="1" id="KW-1133">Transmembrane helix</keyword>
<dbReference type="EMBL" id="JSVC01000022">
    <property type="protein sequence ID" value="KIC93126.1"/>
    <property type="molecule type" value="Genomic_DNA"/>
</dbReference>
<feature type="transmembrane region" description="Helical" evidence="1">
    <location>
        <begin position="100"/>
        <end position="118"/>
    </location>
</feature>
<feature type="transmembrane region" description="Helical" evidence="1">
    <location>
        <begin position="70"/>
        <end position="94"/>
    </location>
</feature>
<keyword evidence="3" id="KW-1185">Reference proteome</keyword>
<dbReference type="Proteomes" id="UP000031408">
    <property type="component" value="Unassembled WGS sequence"/>
</dbReference>
<keyword evidence="1" id="KW-0472">Membrane</keyword>
<evidence type="ECO:0000313" key="3">
    <source>
        <dbReference type="Proteomes" id="UP000031408"/>
    </source>
</evidence>
<accession>A0A0C1L0M8</accession>